<keyword evidence="1" id="KW-1133">Transmembrane helix</keyword>
<feature type="transmembrane region" description="Helical" evidence="1">
    <location>
        <begin position="248"/>
        <end position="268"/>
    </location>
</feature>
<dbReference type="PANTHER" id="PTHR40761">
    <property type="entry name" value="CONSERVED INTEGRAL MEMBRANE ALANINE VALINE AND LEUCINE RICH PROTEIN-RELATED"/>
    <property type="match status" value="1"/>
</dbReference>
<gene>
    <name evidence="2" type="ORF">BKA14_003411</name>
</gene>
<feature type="transmembrane region" description="Helical" evidence="1">
    <location>
        <begin position="160"/>
        <end position="181"/>
    </location>
</feature>
<feature type="transmembrane region" description="Helical" evidence="1">
    <location>
        <begin position="6"/>
        <end position="26"/>
    </location>
</feature>
<feature type="transmembrane region" description="Helical" evidence="1">
    <location>
        <begin position="104"/>
        <end position="122"/>
    </location>
</feature>
<keyword evidence="3" id="KW-1185">Reference proteome</keyword>
<feature type="transmembrane region" description="Helical" evidence="1">
    <location>
        <begin position="220"/>
        <end position="242"/>
    </location>
</feature>
<evidence type="ECO:0000313" key="3">
    <source>
        <dbReference type="Proteomes" id="UP000542742"/>
    </source>
</evidence>
<evidence type="ECO:0000313" key="2">
    <source>
        <dbReference type="EMBL" id="MBB4693263.1"/>
    </source>
</evidence>
<protein>
    <submittedName>
        <fullName evidence="2">Drug/metabolite transporter (DMT)-like permease</fullName>
    </submittedName>
</protein>
<dbReference type="InterPro" id="IPR037185">
    <property type="entry name" value="EmrE-like"/>
</dbReference>
<proteinExistence type="predicted"/>
<feature type="transmembrane region" description="Helical" evidence="1">
    <location>
        <begin position="73"/>
        <end position="92"/>
    </location>
</feature>
<dbReference type="AlphaFoldDB" id="A0A7W7G0N4"/>
<dbReference type="Proteomes" id="UP000542742">
    <property type="component" value="Unassembled WGS sequence"/>
</dbReference>
<feature type="transmembrane region" description="Helical" evidence="1">
    <location>
        <begin position="47"/>
        <end position="67"/>
    </location>
</feature>
<keyword evidence="1" id="KW-0812">Transmembrane</keyword>
<comment type="caution">
    <text evidence="2">The sequence shown here is derived from an EMBL/GenBank/DDBJ whole genome shotgun (WGS) entry which is preliminary data.</text>
</comment>
<feature type="transmembrane region" description="Helical" evidence="1">
    <location>
        <begin position="193"/>
        <end position="213"/>
    </location>
</feature>
<name>A0A7W7G0N4_9ACTN</name>
<dbReference type="RefSeq" id="WP_203722869.1">
    <property type="nucleotide sequence ID" value="NZ_BOMC01000080.1"/>
</dbReference>
<dbReference type="PANTHER" id="PTHR40761:SF1">
    <property type="entry name" value="CONSERVED INTEGRAL MEMBRANE ALANINE VALINE AND LEUCINE RICH PROTEIN-RELATED"/>
    <property type="match status" value="1"/>
</dbReference>
<accession>A0A7W7G0N4</accession>
<feature type="transmembrane region" description="Helical" evidence="1">
    <location>
        <begin position="128"/>
        <end position="148"/>
    </location>
</feature>
<dbReference type="SUPFAM" id="SSF103481">
    <property type="entry name" value="Multidrug resistance efflux transporter EmrE"/>
    <property type="match status" value="1"/>
</dbReference>
<keyword evidence="1" id="KW-0472">Membrane</keyword>
<reference evidence="2 3" key="1">
    <citation type="submission" date="2020-08" db="EMBL/GenBank/DDBJ databases">
        <title>Sequencing the genomes of 1000 actinobacteria strains.</title>
        <authorList>
            <person name="Klenk H.-P."/>
        </authorList>
    </citation>
    <scope>NUCLEOTIDE SEQUENCE [LARGE SCALE GENOMIC DNA]</scope>
    <source>
        <strain evidence="2 3">DSM 45518</strain>
    </source>
</reference>
<sequence>MVLGLAGALGSALCYGVASTLQALAARLTAPAGGLDPRLLVRLARSWRYVLGLVLDGAAFLLSLAALRTLPLFVVQPIVASFLAVTAVLGALVGKLPLRRSDKIGIAVVVAGLALIGLAATGDSPRPVPAAVSWAVLLTAILLVAVALPLGRLPGPRGAAALGAVAGAGFAVVAVATRTLPAPLTLGGVLADPAAYGLLIGGAVAMLAYPTALQRGSVTLATAPLVVLETVLPAAAGLLLLGGTTRPGWGAVAAAGFVTAVAGALSLARHGELQPGRPARGPR</sequence>
<evidence type="ECO:0000256" key="1">
    <source>
        <dbReference type="SAM" id="Phobius"/>
    </source>
</evidence>
<dbReference type="EMBL" id="JACHMF010000001">
    <property type="protein sequence ID" value="MBB4693263.1"/>
    <property type="molecule type" value="Genomic_DNA"/>
</dbReference>
<dbReference type="Gene3D" id="1.10.3730.20">
    <property type="match status" value="1"/>
</dbReference>
<organism evidence="2 3">
    <name type="scientific">Paractinoplanes abujensis</name>
    <dbReference type="NCBI Taxonomy" id="882441"/>
    <lineage>
        <taxon>Bacteria</taxon>
        <taxon>Bacillati</taxon>
        <taxon>Actinomycetota</taxon>
        <taxon>Actinomycetes</taxon>
        <taxon>Micromonosporales</taxon>
        <taxon>Micromonosporaceae</taxon>
        <taxon>Paractinoplanes</taxon>
    </lineage>
</organism>